<evidence type="ECO:0000313" key="2">
    <source>
        <dbReference type="EMBL" id="PTB95709.1"/>
    </source>
</evidence>
<keyword evidence="1" id="KW-0812">Transmembrane</keyword>
<protein>
    <submittedName>
        <fullName evidence="2">PA-phosphatase</fullName>
    </submittedName>
</protein>
<evidence type="ECO:0000256" key="1">
    <source>
        <dbReference type="SAM" id="Phobius"/>
    </source>
</evidence>
<feature type="transmembrane region" description="Helical" evidence="1">
    <location>
        <begin position="91"/>
        <end position="111"/>
    </location>
</feature>
<feature type="transmembrane region" description="Helical" evidence="1">
    <location>
        <begin position="23"/>
        <end position="46"/>
    </location>
</feature>
<accession>A0A2T4DPF8</accession>
<dbReference type="Proteomes" id="UP000240608">
    <property type="component" value="Unassembled WGS sequence"/>
</dbReference>
<feature type="transmembrane region" description="Helical" evidence="1">
    <location>
        <begin position="118"/>
        <end position="134"/>
    </location>
</feature>
<name>A0A2T4DPF8_9BACT</name>
<organism evidence="2 3">
    <name type="scientific">Marivirga lumbricoides</name>
    <dbReference type="NCBI Taxonomy" id="1046115"/>
    <lineage>
        <taxon>Bacteria</taxon>
        <taxon>Pseudomonadati</taxon>
        <taxon>Bacteroidota</taxon>
        <taxon>Cytophagia</taxon>
        <taxon>Cytophagales</taxon>
        <taxon>Marivirgaceae</taxon>
        <taxon>Marivirga</taxon>
    </lineage>
</organism>
<sequence length="189" mass="21564">MPSYIFLGILYFLPYSLNFPNDLAWRFLAMVFMTTFLIPLMGVLLLNFTKTISDLNMSNRKERFFPFVFISLFYIVTTYLFWQKFRFPPLINYLMVSMTLSIVVLTIISLFWKISAHAISISGAAGVYFALILQEEPSQLYLGLALSFALCGVVASARLKLIAHNSSQVWAGLLLGFLLNFIMILILNV</sequence>
<dbReference type="EMBL" id="PYVU01000092">
    <property type="protein sequence ID" value="PTB95709.1"/>
    <property type="molecule type" value="Genomic_DNA"/>
</dbReference>
<feature type="transmembrane region" description="Helical" evidence="1">
    <location>
        <begin position="169"/>
        <end position="187"/>
    </location>
</feature>
<feature type="transmembrane region" description="Helical" evidence="1">
    <location>
        <begin position="140"/>
        <end position="157"/>
    </location>
</feature>
<keyword evidence="1" id="KW-0472">Membrane</keyword>
<dbReference type="RefSeq" id="WP_188460094.1">
    <property type="nucleotide sequence ID" value="NZ_BAABHU010000001.1"/>
</dbReference>
<dbReference type="AlphaFoldDB" id="A0A2T4DPF8"/>
<proteinExistence type="predicted"/>
<reference evidence="2 3" key="1">
    <citation type="submission" date="2018-03" db="EMBL/GenBank/DDBJ databases">
        <title>Cross-interface Injection: A General Nanoliter Liquid Handling Method Applied to Single Cells Genome Amplification Automated Nanoliter Liquid Handling Applied to Single Cell Multiple Displacement Amplification.</title>
        <authorList>
            <person name="Yun J."/>
            <person name="Xu P."/>
            <person name="Xu J."/>
            <person name="Dai X."/>
            <person name="Wang Y."/>
            <person name="Zheng X."/>
            <person name="Cao C."/>
            <person name="Yi Q."/>
            <person name="Zhu Y."/>
            <person name="Wang L."/>
            <person name="Dong Z."/>
            <person name="Huang Y."/>
            <person name="Huang L."/>
            <person name="Du W."/>
        </authorList>
    </citation>
    <scope>NUCLEOTIDE SEQUENCE [LARGE SCALE GENOMIC DNA]</scope>
    <source>
        <strain evidence="2 3">Z-D1-2</strain>
    </source>
</reference>
<evidence type="ECO:0000313" key="3">
    <source>
        <dbReference type="Proteomes" id="UP000240608"/>
    </source>
</evidence>
<keyword evidence="1" id="KW-1133">Transmembrane helix</keyword>
<feature type="transmembrane region" description="Helical" evidence="1">
    <location>
        <begin position="67"/>
        <end position="85"/>
    </location>
</feature>
<comment type="caution">
    <text evidence="2">The sequence shown here is derived from an EMBL/GenBank/DDBJ whole genome shotgun (WGS) entry which is preliminary data.</text>
</comment>
<gene>
    <name evidence="2" type="ORF">C9994_10585</name>
</gene>